<feature type="transmembrane region" description="Helical" evidence="7">
    <location>
        <begin position="38"/>
        <end position="57"/>
    </location>
</feature>
<keyword evidence="9" id="KW-0413">Isomerase</keyword>
<evidence type="ECO:0000256" key="4">
    <source>
        <dbReference type="ARBA" id="ARBA00023157"/>
    </source>
</evidence>
<dbReference type="InterPro" id="IPR036249">
    <property type="entry name" value="Thioredoxin-like_sf"/>
</dbReference>
<feature type="compositionally biased region" description="Basic and acidic residues" evidence="6">
    <location>
        <begin position="1"/>
        <end position="11"/>
    </location>
</feature>
<evidence type="ECO:0000256" key="5">
    <source>
        <dbReference type="ARBA" id="ARBA00023284"/>
    </source>
</evidence>
<reference evidence="9 10" key="1">
    <citation type="submission" date="2019-06" db="EMBL/GenBank/DDBJ databases">
        <title>Sequencing the genomes of 1000 actinobacteria strains.</title>
        <authorList>
            <person name="Klenk H.-P."/>
        </authorList>
    </citation>
    <scope>NUCLEOTIDE SEQUENCE [LARGE SCALE GENOMIC DNA]</scope>
    <source>
        <strain evidence="9 10">DSM 45679</strain>
    </source>
</reference>
<dbReference type="InterPro" id="IPR013766">
    <property type="entry name" value="Thioredoxin_domain"/>
</dbReference>
<proteinExistence type="predicted"/>
<dbReference type="OrthoDB" id="9796554at2"/>
<protein>
    <submittedName>
        <fullName evidence="9">Thiol-disulfide isomerase/thioredoxin</fullName>
    </submittedName>
</protein>
<dbReference type="PROSITE" id="PS51352">
    <property type="entry name" value="THIOREDOXIN_2"/>
    <property type="match status" value="1"/>
</dbReference>
<dbReference type="PANTHER" id="PTHR42852:SF6">
    <property type="entry name" value="THIOL:DISULFIDE INTERCHANGE PROTEIN DSBE"/>
    <property type="match status" value="1"/>
</dbReference>
<feature type="region of interest" description="Disordered" evidence="6">
    <location>
        <begin position="1"/>
        <end position="31"/>
    </location>
</feature>
<evidence type="ECO:0000313" key="10">
    <source>
        <dbReference type="Proteomes" id="UP000320876"/>
    </source>
</evidence>
<name>A0A542DMX0_AMYCI</name>
<dbReference type="EMBL" id="VFML01000001">
    <property type="protein sequence ID" value="TQJ04443.1"/>
    <property type="molecule type" value="Genomic_DNA"/>
</dbReference>
<dbReference type="CDD" id="cd02966">
    <property type="entry name" value="TlpA_like_family"/>
    <property type="match status" value="1"/>
</dbReference>
<keyword evidence="5" id="KW-0676">Redox-active center</keyword>
<dbReference type="GO" id="GO:0030313">
    <property type="term" value="C:cell envelope"/>
    <property type="evidence" value="ECO:0007669"/>
    <property type="project" value="UniProtKB-SubCell"/>
</dbReference>
<keyword evidence="4" id="KW-1015">Disulfide bond</keyword>
<dbReference type="GO" id="GO:0017004">
    <property type="term" value="P:cytochrome complex assembly"/>
    <property type="evidence" value="ECO:0007669"/>
    <property type="project" value="UniProtKB-KW"/>
</dbReference>
<accession>A0A542DMX0</accession>
<feature type="domain" description="Thioredoxin" evidence="8">
    <location>
        <begin position="94"/>
        <end position="239"/>
    </location>
</feature>
<comment type="subcellular location">
    <subcellularLocation>
        <location evidence="1">Cell envelope</location>
    </subcellularLocation>
</comment>
<feature type="compositionally biased region" description="Polar residues" evidence="6">
    <location>
        <begin position="20"/>
        <end position="31"/>
    </location>
</feature>
<keyword evidence="7" id="KW-0472">Membrane</keyword>
<dbReference type="AlphaFoldDB" id="A0A542DMX0"/>
<dbReference type="RefSeq" id="WP_142000119.1">
    <property type="nucleotide sequence ID" value="NZ_VFML01000001.1"/>
</dbReference>
<dbReference type="SUPFAM" id="SSF52833">
    <property type="entry name" value="Thioredoxin-like"/>
    <property type="match status" value="1"/>
</dbReference>
<evidence type="ECO:0000256" key="1">
    <source>
        <dbReference type="ARBA" id="ARBA00004196"/>
    </source>
</evidence>
<dbReference type="InterPro" id="IPR050553">
    <property type="entry name" value="Thioredoxin_ResA/DsbE_sf"/>
</dbReference>
<dbReference type="PROSITE" id="PS00194">
    <property type="entry name" value="THIOREDOXIN_1"/>
    <property type="match status" value="1"/>
</dbReference>
<organism evidence="9 10">
    <name type="scientific">Amycolatopsis cihanbeyliensis</name>
    <dbReference type="NCBI Taxonomy" id="1128664"/>
    <lineage>
        <taxon>Bacteria</taxon>
        <taxon>Bacillati</taxon>
        <taxon>Actinomycetota</taxon>
        <taxon>Actinomycetes</taxon>
        <taxon>Pseudonocardiales</taxon>
        <taxon>Pseudonocardiaceae</taxon>
        <taxon>Amycolatopsis</taxon>
    </lineage>
</organism>
<dbReference type="Pfam" id="PF08534">
    <property type="entry name" value="Redoxin"/>
    <property type="match status" value="1"/>
</dbReference>
<gene>
    <name evidence="9" type="ORF">FB471_4237</name>
</gene>
<keyword evidence="7" id="KW-0812">Transmembrane</keyword>
<keyword evidence="3" id="KW-0735">Signal-anchor</keyword>
<dbReference type="Proteomes" id="UP000320876">
    <property type="component" value="Unassembled WGS sequence"/>
</dbReference>
<dbReference type="GO" id="GO:0016853">
    <property type="term" value="F:isomerase activity"/>
    <property type="evidence" value="ECO:0007669"/>
    <property type="project" value="UniProtKB-KW"/>
</dbReference>
<evidence type="ECO:0000259" key="8">
    <source>
        <dbReference type="PROSITE" id="PS51352"/>
    </source>
</evidence>
<comment type="caution">
    <text evidence="9">The sequence shown here is derived from an EMBL/GenBank/DDBJ whole genome shotgun (WGS) entry which is preliminary data.</text>
</comment>
<dbReference type="InterPro" id="IPR013740">
    <property type="entry name" value="Redoxin"/>
</dbReference>
<keyword evidence="7" id="KW-1133">Transmembrane helix</keyword>
<keyword evidence="2" id="KW-0201">Cytochrome c-type biogenesis</keyword>
<dbReference type="Gene3D" id="3.40.30.10">
    <property type="entry name" value="Glutaredoxin"/>
    <property type="match status" value="1"/>
</dbReference>
<evidence type="ECO:0000256" key="3">
    <source>
        <dbReference type="ARBA" id="ARBA00022968"/>
    </source>
</evidence>
<evidence type="ECO:0000256" key="2">
    <source>
        <dbReference type="ARBA" id="ARBA00022748"/>
    </source>
</evidence>
<dbReference type="PANTHER" id="PTHR42852">
    <property type="entry name" value="THIOL:DISULFIDE INTERCHANGE PROTEIN DSBE"/>
    <property type="match status" value="1"/>
</dbReference>
<dbReference type="GO" id="GO:0016491">
    <property type="term" value="F:oxidoreductase activity"/>
    <property type="evidence" value="ECO:0007669"/>
    <property type="project" value="InterPro"/>
</dbReference>
<sequence length="241" mass="24793">MTRGRDGRDRSPSPAEPTVSPASRQALTSRTSGTRATVLRWGLLAAVLALAVVVAVLPRGEEEAPSRQHPQPVAADLTQARARAALPPCPGGGRGEVDRLAGVSAICLADGSPVDLGAALAGRTTLVNVWATWCAPCRAELPVLAAYAEQPGSVPVLGVQVASGQADGLDLLAELDVRLPSVHDGEDMTAGPVRSALRVPRALPASYLVTAEGAVRFVTDPRLFDDVAAVRSAVESYGGAT</sequence>
<evidence type="ECO:0000256" key="7">
    <source>
        <dbReference type="SAM" id="Phobius"/>
    </source>
</evidence>
<evidence type="ECO:0000313" key="9">
    <source>
        <dbReference type="EMBL" id="TQJ04443.1"/>
    </source>
</evidence>
<evidence type="ECO:0000256" key="6">
    <source>
        <dbReference type="SAM" id="MobiDB-lite"/>
    </source>
</evidence>
<dbReference type="InterPro" id="IPR017937">
    <property type="entry name" value="Thioredoxin_CS"/>
</dbReference>
<keyword evidence="10" id="KW-1185">Reference proteome</keyword>